<accession>A0A9N9GYB0</accession>
<evidence type="ECO:0000259" key="1">
    <source>
        <dbReference type="Pfam" id="PF00394"/>
    </source>
</evidence>
<keyword evidence="3" id="KW-1185">Reference proteome</keyword>
<sequence length="115" mass="13136">HSHYKAQRMDGLYGLLIIEEDDDSYKDYVDINILISDWYPQNANELLNEYHYTSQNHDDINATPEVNPEPIPSSVLIDGIGKGNCKADPDFISDTGRVYKISEGVKYRFRIINVG</sequence>
<name>A0A9N9GYB0_9GLOM</name>
<dbReference type="OrthoDB" id="2121828at2759"/>
<evidence type="ECO:0000313" key="3">
    <source>
        <dbReference type="Proteomes" id="UP000789396"/>
    </source>
</evidence>
<feature type="domain" description="Plastocyanin-like" evidence="1">
    <location>
        <begin position="32"/>
        <end position="115"/>
    </location>
</feature>
<gene>
    <name evidence="2" type="ORF">RFULGI_LOCUS7992</name>
</gene>
<dbReference type="InterPro" id="IPR008972">
    <property type="entry name" value="Cupredoxin"/>
</dbReference>
<evidence type="ECO:0000313" key="2">
    <source>
        <dbReference type="EMBL" id="CAG8638606.1"/>
    </source>
</evidence>
<comment type="caution">
    <text evidence="2">The sequence shown here is derived from an EMBL/GenBank/DDBJ whole genome shotgun (WGS) entry which is preliminary data.</text>
</comment>
<dbReference type="Gene3D" id="2.60.40.420">
    <property type="entry name" value="Cupredoxins - blue copper proteins"/>
    <property type="match status" value="1"/>
</dbReference>
<dbReference type="InterPro" id="IPR001117">
    <property type="entry name" value="Cu-oxidase_2nd"/>
</dbReference>
<proteinExistence type="predicted"/>
<feature type="non-terminal residue" evidence="2">
    <location>
        <position position="1"/>
    </location>
</feature>
<dbReference type="Pfam" id="PF00394">
    <property type="entry name" value="Cu-oxidase"/>
    <property type="match status" value="1"/>
</dbReference>
<dbReference type="EMBL" id="CAJVPZ010012315">
    <property type="protein sequence ID" value="CAG8638606.1"/>
    <property type="molecule type" value="Genomic_DNA"/>
</dbReference>
<reference evidence="2" key="1">
    <citation type="submission" date="2021-06" db="EMBL/GenBank/DDBJ databases">
        <authorList>
            <person name="Kallberg Y."/>
            <person name="Tangrot J."/>
            <person name="Rosling A."/>
        </authorList>
    </citation>
    <scope>NUCLEOTIDE SEQUENCE</scope>
    <source>
        <strain evidence="2">IN212</strain>
    </source>
</reference>
<dbReference type="AlphaFoldDB" id="A0A9N9GYB0"/>
<organism evidence="2 3">
    <name type="scientific">Racocetra fulgida</name>
    <dbReference type="NCBI Taxonomy" id="60492"/>
    <lineage>
        <taxon>Eukaryota</taxon>
        <taxon>Fungi</taxon>
        <taxon>Fungi incertae sedis</taxon>
        <taxon>Mucoromycota</taxon>
        <taxon>Glomeromycotina</taxon>
        <taxon>Glomeromycetes</taxon>
        <taxon>Diversisporales</taxon>
        <taxon>Gigasporaceae</taxon>
        <taxon>Racocetra</taxon>
    </lineage>
</organism>
<dbReference type="SUPFAM" id="SSF49503">
    <property type="entry name" value="Cupredoxins"/>
    <property type="match status" value="1"/>
</dbReference>
<dbReference type="Proteomes" id="UP000789396">
    <property type="component" value="Unassembled WGS sequence"/>
</dbReference>
<protein>
    <submittedName>
        <fullName evidence="2">16871_t:CDS:1</fullName>
    </submittedName>
</protein>